<comment type="caution">
    <text evidence="6">The sequence shown here is derived from an EMBL/GenBank/DDBJ whole genome shotgun (WGS) entry which is preliminary data.</text>
</comment>
<dbReference type="RefSeq" id="WP_121688308.1">
    <property type="nucleotide sequence ID" value="NZ_RCUY01000005.1"/>
</dbReference>
<dbReference type="InterPro" id="IPR050490">
    <property type="entry name" value="Bact_solute-bd_prot1"/>
</dbReference>
<dbReference type="PROSITE" id="PS51257">
    <property type="entry name" value="PROKAR_LIPOPROTEIN"/>
    <property type="match status" value="1"/>
</dbReference>
<keyword evidence="4 5" id="KW-0732">Signal</keyword>
<comment type="similarity">
    <text evidence="2">Belongs to the bacterial solute-binding protein 1 family.</text>
</comment>
<dbReference type="Proteomes" id="UP000269438">
    <property type="component" value="Unassembled WGS sequence"/>
</dbReference>
<feature type="signal peptide" evidence="5">
    <location>
        <begin position="1"/>
        <end position="19"/>
    </location>
</feature>
<evidence type="ECO:0000313" key="6">
    <source>
        <dbReference type="EMBL" id="RLP83180.1"/>
    </source>
</evidence>
<proteinExistence type="inferred from homology"/>
<dbReference type="Pfam" id="PF01547">
    <property type="entry name" value="SBP_bac_1"/>
    <property type="match status" value="1"/>
</dbReference>
<dbReference type="EMBL" id="RCUY01000005">
    <property type="protein sequence ID" value="RLP83180.1"/>
    <property type="molecule type" value="Genomic_DNA"/>
</dbReference>
<dbReference type="InterPro" id="IPR006059">
    <property type="entry name" value="SBP"/>
</dbReference>
<gene>
    <name evidence="6" type="ORF">D9V34_08080</name>
</gene>
<sequence length="418" mass="45678">MKKWLGTTVAMLAAGALLAGCSSSSPGSSNGDEAVTLTYGVWSQEDAMQKIVDAFEADNPKIKVKLQVNPWNEFWTKLQVSAQGGTAPDAFWMLGDRFQVYASNDQLLPLDDAIKDAGIDTSVYPKALVDLFNYDGKQYGLPKDFDTIGLWYNKTLFDAAGVAYPTDQWEWKDVQDAAAKLTDPATGTFGIAAPLNRQEGIYNTIAQAGGEVISADGKKSGYDNHKTQEGLQYWVDFVKNGQSPTLKQLADTEAVAQFENGKVAMYYGGSFYASRFYEDAKLRGEIDVTVLPKGEKRATVINGIQNVGYGKTKHPEELKKFLLFLGGEKAAKIQADTGAAIPAYENTQQAWIDSMPEFALKNFIDQVPDSVVYPVSKNTPAWNELEDKLLAPAWELSESVPDAANALAEAMNKVLAKE</sequence>
<organism evidence="6 7">
    <name type="scientific">Mycetocola lacteus</name>
    <dbReference type="NCBI Taxonomy" id="76637"/>
    <lineage>
        <taxon>Bacteria</taxon>
        <taxon>Bacillati</taxon>
        <taxon>Actinomycetota</taxon>
        <taxon>Actinomycetes</taxon>
        <taxon>Micrococcales</taxon>
        <taxon>Microbacteriaceae</taxon>
        <taxon>Mycetocola</taxon>
    </lineage>
</organism>
<dbReference type="PANTHER" id="PTHR43649">
    <property type="entry name" value="ARABINOSE-BINDING PROTEIN-RELATED"/>
    <property type="match status" value="1"/>
</dbReference>
<dbReference type="Gene3D" id="3.40.190.10">
    <property type="entry name" value="Periplasmic binding protein-like II"/>
    <property type="match status" value="1"/>
</dbReference>
<dbReference type="CDD" id="cd13585">
    <property type="entry name" value="PBP2_TMBP_like"/>
    <property type="match status" value="1"/>
</dbReference>
<comment type="subcellular location">
    <subcellularLocation>
        <location evidence="1">Cell envelope</location>
    </subcellularLocation>
</comment>
<dbReference type="GO" id="GO:0030313">
    <property type="term" value="C:cell envelope"/>
    <property type="evidence" value="ECO:0007669"/>
    <property type="project" value="UniProtKB-SubCell"/>
</dbReference>
<evidence type="ECO:0000256" key="5">
    <source>
        <dbReference type="SAM" id="SignalP"/>
    </source>
</evidence>
<dbReference type="SUPFAM" id="SSF53850">
    <property type="entry name" value="Periplasmic binding protein-like II"/>
    <property type="match status" value="1"/>
</dbReference>
<evidence type="ECO:0000256" key="4">
    <source>
        <dbReference type="ARBA" id="ARBA00022729"/>
    </source>
</evidence>
<feature type="chain" id="PRO_5038949818" evidence="5">
    <location>
        <begin position="20"/>
        <end position="418"/>
    </location>
</feature>
<dbReference type="PANTHER" id="PTHR43649:SF31">
    <property type="entry name" value="SN-GLYCEROL-3-PHOSPHATE-BINDING PERIPLASMIC PROTEIN UGPB"/>
    <property type="match status" value="1"/>
</dbReference>
<keyword evidence="3" id="KW-0813">Transport</keyword>
<evidence type="ECO:0000256" key="1">
    <source>
        <dbReference type="ARBA" id="ARBA00004196"/>
    </source>
</evidence>
<accession>A0A3L7AUH2</accession>
<evidence type="ECO:0000313" key="7">
    <source>
        <dbReference type="Proteomes" id="UP000269438"/>
    </source>
</evidence>
<evidence type="ECO:0000256" key="2">
    <source>
        <dbReference type="ARBA" id="ARBA00008520"/>
    </source>
</evidence>
<protein>
    <submittedName>
        <fullName evidence="6">Sugar ABC transporter substrate-binding protein</fullName>
    </submittedName>
</protein>
<evidence type="ECO:0000256" key="3">
    <source>
        <dbReference type="ARBA" id="ARBA00022448"/>
    </source>
</evidence>
<name>A0A3L7AUH2_9MICO</name>
<dbReference type="AlphaFoldDB" id="A0A3L7AUH2"/>
<reference evidence="6 7" key="1">
    <citation type="submission" date="2018-10" db="EMBL/GenBank/DDBJ databases">
        <authorList>
            <person name="Li J."/>
        </authorList>
    </citation>
    <scope>NUCLEOTIDE SEQUENCE [LARGE SCALE GENOMIC DNA]</scope>
    <source>
        <strain evidence="6 7">JCM 11654</strain>
    </source>
</reference>
<keyword evidence="7" id="KW-1185">Reference proteome</keyword>
<dbReference type="OrthoDB" id="1650177at2"/>